<accession>A0A3N4J0R6</accession>
<dbReference type="OrthoDB" id="5505115at2759"/>
<dbReference type="AlphaFoldDB" id="A0A3N4J0R6"/>
<keyword evidence="2" id="KW-1185">Reference proteome</keyword>
<evidence type="ECO:0000313" key="2">
    <source>
        <dbReference type="Proteomes" id="UP000276215"/>
    </source>
</evidence>
<proteinExistence type="predicted"/>
<sequence>MAKAALHHHSIDTCKVEKERKKQVQIIQAQGGVLQSELMIPIIDTENNLSAEDLESLQLPPDPLQALLILGSSTWSTTATGELEIITRSGQVQWRNIEISGSQVLVESDCEDLGSKSDSDSSCTSSDSIARNTDFVTFN</sequence>
<reference evidence="1 2" key="1">
    <citation type="journal article" date="2018" name="Nat. Ecol. Evol.">
        <title>Pezizomycetes genomes reveal the molecular basis of ectomycorrhizal truffle lifestyle.</title>
        <authorList>
            <person name="Murat C."/>
            <person name="Payen T."/>
            <person name="Noel B."/>
            <person name="Kuo A."/>
            <person name="Morin E."/>
            <person name="Chen J."/>
            <person name="Kohler A."/>
            <person name="Krizsan K."/>
            <person name="Balestrini R."/>
            <person name="Da Silva C."/>
            <person name="Montanini B."/>
            <person name="Hainaut M."/>
            <person name="Levati E."/>
            <person name="Barry K.W."/>
            <person name="Belfiori B."/>
            <person name="Cichocki N."/>
            <person name="Clum A."/>
            <person name="Dockter R.B."/>
            <person name="Fauchery L."/>
            <person name="Guy J."/>
            <person name="Iotti M."/>
            <person name="Le Tacon F."/>
            <person name="Lindquist E.A."/>
            <person name="Lipzen A."/>
            <person name="Malagnac F."/>
            <person name="Mello A."/>
            <person name="Molinier V."/>
            <person name="Miyauchi S."/>
            <person name="Poulain J."/>
            <person name="Riccioni C."/>
            <person name="Rubini A."/>
            <person name="Sitrit Y."/>
            <person name="Splivallo R."/>
            <person name="Traeger S."/>
            <person name="Wang M."/>
            <person name="Zifcakova L."/>
            <person name="Wipf D."/>
            <person name="Zambonelli A."/>
            <person name="Paolocci F."/>
            <person name="Nowrousian M."/>
            <person name="Ottonello S."/>
            <person name="Baldrian P."/>
            <person name="Spatafora J.W."/>
            <person name="Henrissat B."/>
            <person name="Nagy L.G."/>
            <person name="Aury J.M."/>
            <person name="Wincker P."/>
            <person name="Grigoriev I.V."/>
            <person name="Bonfante P."/>
            <person name="Martin F.M."/>
        </authorList>
    </citation>
    <scope>NUCLEOTIDE SEQUENCE [LARGE SCALE GENOMIC DNA]</scope>
    <source>
        <strain evidence="1 2">120613-1</strain>
    </source>
</reference>
<organism evidence="1 2">
    <name type="scientific">Choiromyces venosus 120613-1</name>
    <dbReference type="NCBI Taxonomy" id="1336337"/>
    <lineage>
        <taxon>Eukaryota</taxon>
        <taxon>Fungi</taxon>
        <taxon>Dikarya</taxon>
        <taxon>Ascomycota</taxon>
        <taxon>Pezizomycotina</taxon>
        <taxon>Pezizomycetes</taxon>
        <taxon>Pezizales</taxon>
        <taxon>Tuberaceae</taxon>
        <taxon>Choiromyces</taxon>
    </lineage>
</organism>
<name>A0A3N4J0R6_9PEZI</name>
<gene>
    <name evidence="1" type="ORF">L873DRAFT_1795728</name>
</gene>
<dbReference type="Proteomes" id="UP000276215">
    <property type="component" value="Unassembled WGS sequence"/>
</dbReference>
<protein>
    <submittedName>
        <fullName evidence="1">Uncharacterized protein</fullName>
    </submittedName>
</protein>
<dbReference type="EMBL" id="ML120544">
    <property type="protein sequence ID" value="RPA90050.1"/>
    <property type="molecule type" value="Genomic_DNA"/>
</dbReference>
<evidence type="ECO:0000313" key="1">
    <source>
        <dbReference type="EMBL" id="RPA90050.1"/>
    </source>
</evidence>